<gene>
    <name evidence="3" type="ORF">AWW67_17520</name>
</gene>
<evidence type="ECO:0000313" key="4">
    <source>
        <dbReference type="Proteomes" id="UP000075663"/>
    </source>
</evidence>
<dbReference type="InterPro" id="IPR050266">
    <property type="entry name" value="AB_hydrolase_sf"/>
</dbReference>
<evidence type="ECO:0000313" key="3">
    <source>
        <dbReference type="EMBL" id="KYG85039.1"/>
    </source>
</evidence>
<dbReference type="InterPro" id="IPR000073">
    <property type="entry name" value="AB_hydrolase_1"/>
</dbReference>
<dbReference type="AlphaFoldDB" id="A0A150Y1X3"/>
<feature type="signal peptide" evidence="1">
    <location>
        <begin position="1"/>
        <end position="21"/>
    </location>
</feature>
<dbReference type="InterPro" id="IPR029058">
    <property type="entry name" value="AB_hydrolase_fold"/>
</dbReference>
<dbReference type="STRING" id="1914963.AWW67_17520"/>
<comment type="caution">
    <text evidence="3">The sequence shown here is derived from an EMBL/GenBank/DDBJ whole genome shotgun (WGS) entry which is preliminary data.</text>
</comment>
<dbReference type="Pfam" id="PF00561">
    <property type="entry name" value="Abhydrolase_1"/>
    <property type="match status" value="1"/>
</dbReference>
<evidence type="ECO:0000256" key="1">
    <source>
        <dbReference type="SAM" id="SignalP"/>
    </source>
</evidence>
<dbReference type="SUPFAM" id="SSF53474">
    <property type="entry name" value="alpha/beta-Hydrolases"/>
    <property type="match status" value="1"/>
</dbReference>
<dbReference type="RefSeq" id="WP_062300483.1">
    <property type="nucleotide sequence ID" value="NZ_LRPB01000006.1"/>
</dbReference>
<accession>A0A150Y1X3</accession>
<dbReference type="Proteomes" id="UP000075663">
    <property type="component" value="Unassembled WGS sequence"/>
</dbReference>
<dbReference type="EMBL" id="LRPB01000006">
    <property type="protein sequence ID" value="KYG85039.1"/>
    <property type="molecule type" value="Genomic_DNA"/>
</dbReference>
<reference evidence="3 4" key="1">
    <citation type="submission" date="2016-01" db="EMBL/GenBank/DDBJ databases">
        <title>Genome sequencing of Roseivirga seohaensis SW-152.</title>
        <authorList>
            <person name="Selvaratnam C."/>
            <person name="Thevarajoo S."/>
            <person name="Goh K.M."/>
            <person name="Ee R."/>
            <person name="Chan K.-G."/>
            <person name="Chong C.S."/>
        </authorList>
    </citation>
    <scope>NUCLEOTIDE SEQUENCE [LARGE SCALE GENOMIC DNA]</scope>
    <source>
        <strain evidence="3 4">SW-152</strain>
    </source>
</reference>
<dbReference type="PANTHER" id="PTHR43798">
    <property type="entry name" value="MONOACYLGLYCEROL LIPASE"/>
    <property type="match status" value="1"/>
</dbReference>
<evidence type="ECO:0000259" key="2">
    <source>
        <dbReference type="Pfam" id="PF00561"/>
    </source>
</evidence>
<proteinExistence type="predicted"/>
<feature type="chain" id="PRO_5007575503" description="AB hydrolase-1 domain-containing protein" evidence="1">
    <location>
        <begin position="22"/>
        <end position="269"/>
    </location>
</feature>
<keyword evidence="1" id="KW-0732">Signal</keyword>
<dbReference type="Gene3D" id="3.40.50.1820">
    <property type="entry name" value="alpha/beta hydrolase"/>
    <property type="match status" value="1"/>
</dbReference>
<feature type="domain" description="AB hydrolase-1" evidence="2">
    <location>
        <begin position="46"/>
        <end position="160"/>
    </location>
</feature>
<protein>
    <recommendedName>
        <fullName evidence="2">AB hydrolase-1 domain-containing protein</fullName>
    </recommendedName>
</protein>
<organism evidence="3 4">
    <name type="scientific">Roseivirga seohaensis</name>
    <dbReference type="NCBI Taxonomy" id="1914963"/>
    <lineage>
        <taxon>Bacteria</taxon>
        <taxon>Pseudomonadati</taxon>
        <taxon>Bacteroidota</taxon>
        <taxon>Cytophagia</taxon>
        <taxon>Cytophagales</taxon>
        <taxon>Roseivirgaceae</taxon>
        <taxon>Roseivirga</taxon>
    </lineage>
</organism>
<name>A0A150Y1X3_9BACT</name>
<sequence>MVKVFNLSLLLVLLTWSNAQSQTTDTLINVGNHDLHFKIIKGKGTPILFESGNGDDGSVWDDILKPIHQLTGATLITYDRAGLGESEIDTTSISFKQEIKDLEYALKELGFDKDLFIVSHSFGGFYSTLFANQNKDKIKGSVYIDVALPCFFTKQWSQDFTKNISKEDWELIKTHKTGLYYVLKNLAEISIYVGNETLYTKIPVTLIASEKIPAMVKQDEVDKWKECLKSFGSLPNHKYVLANGAGHKVWVDNPEIVINEVAALYKRIN</sequence>